<dbReference type="RefSeq" id="WP_099107470.1">
    <property type="nucleotide sequence ID" value="NZ_JAATJF010000003.1"/>
</dbReference>
<dbReference type="Pfam" id="PF14602">
    <property type="entry name" value="Hexapep_2"/>
    <property type="match status" value="2"/>
</dbReference>
<feature type="domain" description="PglD N-terminal" evidence="8">
    <location>
        <begin position="181"/>
        <end position="262"/>
    </location>
</feature>
<feature type="binding site" evidence="5">
    <location>
        <position position="326"/>
    </location>
    <ligand>
        <name>acetyl-CoA</name>
        <dbReference type="ChEBI" id="CHEBI:57288"/>
    </ligand>
</feature>
<comment type="cofactor">
    <cofactor evidence="1">
        <name>(R)-lipoate</name>
        <dbReference type="ChEBI" id="CHEBI:83088"/>
    </cofactor>
</comment>
<evidence type="ECO:0000259" key="7">
    <source>
        <dbReference type="Pfam" id="PF00364"/>
    </source>
</evidence>
<dbReference type="InterPro" id="IPR011053">
    <property type="entry name" value="Single_hybrid_motif"/>
</dbReference>
<evidence type="ECO:0000313" key="9">
    <source>
        <dbReference type="EMBL" id="PHK97479.1"/>
    </source>
</evidence>
<dbReference type="InterPro" id="IPR050179">
    <property type="entry name" value="Trans_hexapeptide_repeat"/>
</dbReference>
<dbReference type="Pfam" id="PF00364">
    <property type="entry name" value="Biotin_lipoyl"/>
    <property type="match status" value="1"/>
</dbReference>
<comment type="caution">
    <text evidence="9">The sequence shown here is derived from an EMBL/GenBank/DDBJ whole genome shotgun (WGS) entry which is preliminary data.</text>
</comment>
<evidence type="ECO:0000256" key="1">
    <source>
        <dbReference type="ARBA" id="ARBA00001938"/>
    </source>
</evidence>
<gene>
    <name evidence="9" type="ORF">CGL56_15380</name>
</gene>
<evidence type="ECO:0000256" key="3">
    <source>
        <dbReference type="ARBA" id="ARBA00022823"/>
    </source>
</evidence>
<feature type="region of interest" description="Disordered" evidence="6">
    <location>
        <begin position="88"/>
        <end position="115"/>
    </location>
</feature>
<evidence type="ECO:0000256" key="5">
    <source>
        <dbReference type="PIRSR" id="PIRSR620019-2"/>
    </source>
</evidence>
<name>A0A2G0CBW3_9BACT</name>
<dbReference type="EMBL" id="PDLO01000008">
    <property type="protein sequence ID" value="PHK97479.1"/>
    <property type="molecule type" value="Genomic_DNA"/>
</dbReference>
<dbReference type="PANTHER" id="PTHR43300">
    <property type="entry name" value="ACETYLTRANSFERASE"/>
    <property type="match status" value="1"/>
</dbReference>
<dbReference type="InterPro" id="IPR001451">
    <property type="entry name" value="Hexapep"/>
</dbReference>
<evidence type="ECO:0000259" key="8">
    <source>
        <dbReference type="Pfam" id="PF17836"/>
    </source>
</evidence>
<evidence type="ECO:0000256" key="4">
    <source>
        <dbReference type="PIRSR" id="PIRSR620019-1"/>
    </source>
</evidence>
<dbReference type="SUPFAM" id="SSF51161">
    <property type="entry name" value="Trimeric LpxA-like enzymes"/>
    <property type="match status" value="1"/>
</dbReference>
<dbReference type="CDD" id="cd03360">
    <property type="entry name" value="LbH_AT_putative"/>
    <property type="match status" value="1"/>
</dbReference>
<dbReference type="NCBIfam" id="TIGR03570">
    <property type="entry name" value="NeuD_NnaD"/>
    <property type="match status" value="1"/>
</dbReference>
<dbReference type="OrthoDB" id="9794407at2"/>
<keyword evidence="3" id="KW-0450">Lipoyl</keyword>
<dbReference type="InterPro" id="IPR011004">
    <property type="entry name" value="Trimer_LpxA-like_sf"/>
</dbReference>
<organism evidence="9 10">
    <name type="scientific">Neolewinella marina</name>
    <dbReference type="NCBI Taxonomy" id="438751"/>
    <lineage>
        <taxon>Bacteria</taxon>
        <taxon>Pseudomonadati</taxon>
        <taxon>Bacteroidota</taxon>
        <taxon>Saprospiria</taxon>
        <taxon>Saprospirales</taxon>
        <taxon>Lewinellaceae</taxon>
        <taxon>Neolewinella</taxon>
    </lineage>
</organism>
<dbReference type="PROSITE" id="PS00189">
    <property type="entry name" value="LIPOYL"/>
    <property type="match status" value="1"/>
</dbReference>
<dbReference type="CDD" id="cd06849">
    <property type="entry name" value="lipoyl_domain"/>
    <property type="match status" value="1"/>
</dbReference>
<comment type="similarity">
    <text evidence="2">Belongs to the transferase hexapeptide repeat family.</text>
</comment>
<feature type="domain" description="Lipoyl-binding" evidence="7">
    <location>
        <begin position="29"/>
        <end position="86"/>
    </location>
</feature>
<dbReference type="PANTHER" id="PTHR43300:SF7">
    <property type="entry name" value="UDP-N-ACETYLBACILLOSAMINE N-ACETYLTRANSFERASE"/>
    <property type="match status" value="1"/>
</dbReference>
<sequence length="376" mass="39560">MLLKNSFMAGNQSIDIIIPKETVSDDFYRVTELNFVNGDQVKEGDTIGALETSKADFELEAPADGFIYYLVEEGDDVAAGKTFAQITTERQSSTSDQTSDPDLTPATGSLTGHSDVEVRVSRAARDLMQTHGLTNANFPGTSLITTNEVRRQLGLKSGGKKPSKNAPAVRIGGLQYDAQSVLIVGDQGHAGACLDLLELQPGLKCAGFIGTDQSPSEVFGLPVLGTNDDLPDLLHNKGITKAVIGIGALANPGVRTRLYNMLLEMGFQFPNLVHPRAVIERSVKMGTGNQVFAGALVGSNVAIGSNCIINSGAIISHDCVLSDNVHLTPASTLAGMVSVGANTVVGMNSNVFLGVSIGSNQLITNGENVFKNIADK</sequence>
<protein>
    <recommendedName>
        <fullName evidence="11">Lipoyl-binding domain-containing protein</fullName>
    </recommendedName>
</protein>
<evidence type="ECO:0008006" key="11">
    <source>
        <dbReference type="Google" id="ProtNLM"/>
    </source>
</evidence>
<dbReference type="Pfam" id="PF17836">
    <property type="entry name" value="PglD_N"/>
    <property type="match status" value="1"/>
</dbReference>
<dbReference type="Gene3D" id="2.40.50.100">
    <property type="match status" value="1"/>
</dbReference>
<accession>A0A2G0CBW3</accession>
<dbReference type="Gene3D" id="3.40.50.20">
    <property type="match status" value="1"/>
</dbReference>
<keyword evidence="10" id="KW-1185">Reference proteome</keyword>
<evidence type="ECO:0000313" key="10">
    <source>
        <dbReference type="Proteomes" id="UP000226437"/>
    </source>
</evidence>
<dbReference type="InterPro" id="IPR020019">
    <property type="entry name" value="AcTrfase_PglD-like"/>
</dbReference>
<evidence type="ECO:0000256" key="6">
    <source>
        <dbReference type="SAM" id="MobiDB-lite"/>
    </source>
</evidence>
<dbReference type="InterPro" id="IPR003016">
    <property type="entry name" value="2-oxoA_DH_lipoyl-BS"/>
</dbReference>
<dbReference type="Gene3D" id="2.160.10.10">
    <property type="entry name" value="Hexapeptide repeat proteins"/>
    <property type="match status" value="1"/>
</dbReference>
<evidence type="ECO:0000256" key="2">
    <source>
        <dbReference type="ARBA" id="ARBA00007274"/>
    </source>
</evidence>
<dbReference type="Proteomes" id="UP000226437">
    <property type="component" value="Unassembled WGS sequence"/>
</dbReference>
<dbReference type="InterPro" id="IPR000089">
    <property type="entry name" value="Biotin_lipoyl"/>
</dbReference>
<reference evidence="9 10" key="1">
    <citation type="submission" date="2017-10" db="EMBL/GenBank/DDBJ databases">
        <title>The draft genome sequence of Lewinella marina KCTC 32374.</title>
        <authorList>
            <person name="Wang K."/>
        </authorList>
    </citation>
    <scope>NUCLEOTIDE SEQUENCE [LARGE SCALE GENOMIC DNA]</scope>
    <source>
        <strain evidence="9 10">MKG-38</strain>
    </source>
</reference>
<dbReference type="SUPFAM" id="SSF51230">
    <property type="entry name" value="Single hybrid motif"/>
    <property type="match status" value="1"/>
</dbReference>
<proteinExistence type="inferred from homology"/>
<feature type="compositionally biased region" description="Low complexity" evidence="6">
    <location>
        <begin position="91"/>
        <end position="100"/>
    </location>
</feature>
<dbReference type="AlphaFoldDB" id="A0A2G0CBW3"/>
<feature type="active site" description="Proton acceptor" evidence="4">
    <location>
        <position position="317"/>
    </location>
</feature>
<dbReference type="InterPro" id="IPR041561">
    <property type="entry name" value="PglD_N"/>
</dbReference>
<feature type="site" description="Increases basicity of active site His" evidence="4">
    <location>
        <position position="318"/>
    </location>
</feature>